<protein>
    <submittedName>
        <fullName evidence="8">Uncharacterized protein</fullName>
    </submittedName>
</protein>
<gene>
    <name evidence="8" type="ORF">K452DRAFT_314974</name>
</gene>
<evidence type="ECO:0000256" key="4">
    <source>
        <dbReference type="ARBA" id="ARBA00022989"/>
    </source>
</evidence>
<evidence type="ECO:0000313" key="8">
    <source>
        <dbReference type="EMBL" id="KAF2146745.1"/>
    </source>
</evidence>
<comment type="similarity">
    <text evidence="2">Belongs to the IFI6/IFI27 family.</text>
</comment>
<keyword evidence="9" id="KW-1185">Reference proteome</keyword>
<dbReference type="Gene3D" id="6.10.110.10">
    <property type="match status" value="1"/>
</dbReference>
<evidence type="ECO:0000256" key="5">
    <source>
        <dbReference type="ARBA" id="ARBA00023136"/>
    </source>
</evidence>
<feature type="region of interest" description="Disordered" evidence="6">
    <location>
        <begin position="220"/>
        <end position="241"/>
    </location>
</feature>
<proteinExistence type="inferred from homology"/>
<accession>A0A6A6BU01</accession>
<comment type="subcellular location">
    <subcellularLocation>
        <location evidence="1">Membrane</location>
        <topology evidence="1">Multi-pass membrane protein</topology>
    </subcellularLocation>
</comment>
<dbReference type="GeneID" id="54301317"/>
<name>A0A6A6BU01_9PEZI</name>
<feature type="signal peptide" evidence="7">
    <location>
        <begin position="1"/>
        <end position="20"/>
    </location>
</feature>
<dbReference type="GO" id="GO:0016020">
    <property type="term" value="C:membrane"/>
    <property type="evidence" value="ECO:0007669"/>
    <property type="project" value="UniProtKB-SubCell"/>
</dbReference>
<dbReference type="OrthoDB" id="440424at2759"/>
<dbReference type="InterPro" id="IPR009311">
    <property type="entry name" value="IFI6/IFI27-like"/>
</dbReference>
<dbReference type="InterPro" id="IPR038213">
    <property type="entry name" value="IFI6/IFI27-like_sf"/>
</dbReference>
<dbReference type="RefSeq" id="XP_033402454.1">
    <property type="nucleotide sequence ID" value="XM_033543820.1"/>
</dbReference>
<keyword evidence="4" id="KW-1133">Transmembrane helix</keyword>
<keyword evidence="7" id="KW-0732">Signal</keyword>
<evidence type="ECO:0000256" key="6">
    <source>
        <dbReference type="SAM" id="MobiDB-lite"/>
    </source>
</evidence>
<evidence type="ECO:0000256" key="3">
    <source>
        <dbReference type="ARBA" id="ARBA00022692"/>
    </source>
</evidence>
<dbReference type="PANTHER" id="PTHR16932:SF18">
    <property type="entry name" value="INTERFERON, ALPHA-INDUCIBLE PROTEIN 27-LIKE 2"/>
    <property type="match status" value="1"/>
</dbReference>
<evidence type="ECO:0000256" key="7">
    <source>
        <dbReference type="SAM" id="SignalP"/>
    </source>
</evidence>
<dbReference type="AlphaFoldDB" id="A0A6A6BU01"/>
<sequence length="241" mass="26284">MKSLPTIALYLAAISTTVFGREKKDERSDPQVPAFLSGFFNDVQDTARVAINKADKFIQDNNIAEEAQNVASAVFSKGDDFFQTKVIASLPPDVQTFFQQKTSDLRVTVVAVKWEYLAEDAKQYIREHPYQTALLVTEGVVYFTPAGLSGGVLNLLGWTRYGPRAASFASKLQAALGPVYARSIRATAQSAAMGGYGASVIHGVTRAGAALSGALTGTWNKWQPSEPEKENNKGEWRKEEL</sequence>
<feature type="chain" id="PRO_5025596849" evidence="7">
    <location>
        <begin position="21"/>
        <end position="241"/>
    </location>
</feature>
<feature type="compositionally biased region" description="Basic and acidic residues" evidence="6">
    <location>
        <begin position="226"/>
        <end position="241"/>
    </location>
</feature>
<reference evidence="8" key="1">
    <citation type="journal article" date="2020" name="Stud. Mycol.">
        <title>101 Dothideomycetes genomes: a test case for predicting lifestyles and emergence of pathogens.</title>
        <authorList>
            <person name="Haridas S."/>
            <person name="Albert R."/>
            <person name="Binder M."/>
            <person name="Bloem J."/>
            <person name="Labutti K."/>
            <person name="Salamov A."/>
            <person name="Andreopoulos B."/>
            <person name="Baker S."/>
            <person name="Barry K."/>
            <person name="Bills G."/>
            <person name="Bluhm B."/>
            <person name="Cannon C."/>
            <person name="Castanera R."/>
            <person name="Culley D."/>
            <person name="Daum C."/>
            <person name="Ezra D."/>
            <person name="Gonzalez J."/>
            <person name="Henrissat B."/>
            <person name="Kuo A."/>
            <person name="Liang C."/>
            <person name="Lipzen A."/>
            <person name="Lutzoni F."/>
            <person name="Magnuson J."/>
            <person name="Mondo S."/>
            <person name="Nolan M."/>
            <person name="Ohm R."/>
            <person name="Pangilinan J."/>
            <person name="Park H.-J."/>
            <person name="Ramirez L."/>
            <person name="Alfaro M."/>
            <person name="Sun H."/>
            <person name="Tritt A."/>
            <person name="Yoshinaga Y."/>
            <person name="Zwiers L.-H."/>
            <person name="Turgeon B."/>
            <person name="Goodwin S."/>
            <person name="Spatafora J."/>
            <person name="Crous P."/>
            <person name="Grigoriev I."/>
        </authorList>
    </citation>
    <scope>NUCLEOTIDE SEQUENCE</scope>
    <source>
        <strain evidence="8">CBS 121167</strain>
    </source>
</reference>
<evidence type="ECO:0000256" key="2">
    <source>
        <dbReference type="ARBA" id="ARBA00007262"/>
    </source>
</evidence>
<dbReference type="PANTHER" id="PTHR16932">
    <property type="entry name" value="INTERFERON ALPHA-INDUCIBLE PROTEIN 27"/>
    <property type="match status" value="1"/>
</dbReference>
<organism evidence="8 9">
    <name type="scientific">Aplosporella prunicola CBS 121167</name>
    <dbReference type="NCBI Taxonomy" id="1176127"/>
    <lineage>
        <taxon>Eukaryota</taxon>
        <taxon>Fungi</taxon>
        <taxon>Dikarya</taxon>
        <taxon>Ascomycota</taxon>
        <taxon>Pezizomycotina</taxon>
        <taxon>Dothideomycetes</taxon>
        <taxon>Dothideomycetes incertae sedis</taxon>
        <taxon>Botryosphaeriales</taxon>
        <taxon>Aplosporellaceae</taxon>
        <taxon>Aplosporella</taxon>
    </lineage>
</organism>
<keyword evidence="3" id="KW-0812">Transmembrane</keyword>
<dbReference type="Proteomes" id="UP000799438">
    <property type="component" value="Unassembled WGS sequence"/>
</dbReference>
<keyword evidence="5" id="KW-0472">Membrane</keyword>
<evidence type="ECO:0000313" key="9">
    <source>
        <dbReference type="Proteomes" id="UP000799438"/>
    </source>
</evidence>
<evidence type="ECO:0000256" key="1">
    <source>
        <dbReference type="ARBA" id="ARBA00004141"/>
    </source>
</evidence>
<dbReference type="EMBL" id="ML995475">
    <property type="protein sequence ID" value="KAF2146745.1"/>
    <property type="molecule type" value="Genomic_DNA"/>
</dbReference>